<protein>
    <submittedName>
        <fullName evidence="1">Uncharacterized protein</fullName>
    </submittedName>
</protein>
<reference evidence="1" key="1">
    <citation type="submission" date="2019-07" db="EMBL/GenBank/DDBJ databases">
        <title>Genomic Encyclopedia of Type Strains, Phase IV (KMG-IV): sequencing the most valuable type-strain genomes for metagenomic binning, comparative biology and taxonomic classification.</title>
        <authorList>
            <person name="Goeker M."/>
        </authorList>
    </citation>
    <scope>NUCLEOTIDE SEQUENCE</scope>
    <source>
        <strain evidence="1">DSM 44596</strain>
    </source>
</reference>
<proteinExistence type="predicted"/>
<dbReference type="AlphaFoldDB" id="A0A652YN06"/>
<gene>
    <name evidence="1" type="ORF">FNL38_105263</name>
</gene>
<comment type="caution">
    <text evidence="1">The sequence shown here is derived from an EMBL/GenBank/DDBJ whole genome shotgun (WGS) entry which is preliminary data.</text>
</comment>
<name>A0A652YN06_NOCGL</name>
<accession>A0A652YN06</accession>
<evidence type="ECO:0000313" key="1">
    <source>
        <dbReference type="EMBL" id="TYQ03113.1"/>
    </source>
</evidence>
<organism evidence="1">
    <name type="scientific">Nocardia globerula</name>
    <dbReference type="NCBI Taxonomy" id="1818"/>
    <lineage>
        <taxon>Bacteria</taxon>
        <taxon>Bacillati</taxon>
        <taxon>Actinomycetota</taxon>
        <taxon>Actinomycetes</taxon>
        <taxon>Mycobacteriales</taxon>
        <taxon>Nocardiaceae</taxon>
        <taxon>Nocardia</taxon>
    </lineage>
</organism>
<dbReference type="EMBL" id="VNIQ01000005">
    <property type="protein sequence ID" value="TYQ03113.1"/>
    <property type="molecule type" value="Genomic_DNA"/>
</dbReference>
<sequence>MLAATPSRNAVITECETKRVYLPSRKTAATIITPPATRVSITRAADRSSSGISVRADPAASAEALVVVTTIRRVLVDNPPNTRPAMLA</sequence>